<gene>
    <name evidence="6" type="ORF">SAMN04488557_0153</name>
</gene>
<dbReference type="Proteomes" id="UP000199423">
    <property type="component" value="Unassembled WGS sequence"/>
</dbReference>
<name>A0A1I7MTT8_9HYPH</name>
<dbReference type="AlphaFoldDB" id="A0A1I7MTT8"/>
<dbReference type="EMBL" id="FPCH01000001">
    <property type="protein sequence ID" value="SFV25810.1"/>
    <property type="molecule type" value="Genomic_DNA"/>
</dbReference>
<keyword evidence="2" id="KW-0813">Transport</keyword>
<feature type="chain" id="PRO_5011516673" evidence="5">
    <location>
        <begin position="29"/>
        <end position="355"/>
    </location>
</feature>
<evidence type="ECO:0000313" key="6">
    <source>
        <dbReference type="EMBL" id="SFV25810.1"/>
    </source>
</evidence>
<evidence type="ECO:0000256" key="5">
    <source>
        <dbReference type="SAM" id="SignalP"/>
    </source>
</evidence>
<dbReference type="GO" id="GO:0042597">
    <property type="term" value="C:periplasmic space"/>
    <property type="evidence" value="ECO:0007669"/>
    <property type="project" value="UniProtKB-SubCell"/>
</dbReference>
<organism evidence="6 7">
    <name type="scientific">Hyphomicrobium facile</name>
    <dbReference type="NCBI Taxonomy" id="51670"/>
    <lineage>
        <taxon>Bacteria</taxon>
        <taxon>Pseudomonadati</taxon>
        <taxon>Pseudomonadota</taxon>
        <taxon>Alphaproteobacteria</taxon>
        <taxon>Hyphomicrobiales</taxon>
        <taxon>Hyphomicrobiaceae</taxon>
        <taxon>Hyphomicrobium</taxon>
    </lineage>
</organism>
<dbReference type="OrthoDB" id="9769319at2"/>
<dbReference type="PANTHER" id="PTHR30222">
    <property type="entry name" value="SPERMIDINE/PUTRESCINE-BINDING PERIPLASMIC PROTEIN"/>
    <property type="match status" value="1"/>
</dbReference>
<evidence type="ECO:0000256" key="2">
    <source>
        <dbReference type="ARBA" id="ARBA00022448"/>
    </source>
</evidence>
<dbReference type="Pfam" id="PF13416">
    <property type="entry name" value="SBP_bac_8"/>
    <property type="match status" value="1"/>
</dbReference>
<dbReference type="GO" id="GO:0015846">
    <property type="term" value="P:polyamine transport"/>
    <property type="evidence" value="ECO:0007669"/>
    <property type="project" value="InterPro"/>
</dbReference>
<dbReference type="SUPFAM" id="SSF53850">
    <property type="entry name" value="Periplasmic binding protein-like II"/>
    <property type="match status" value="1"/>
</dbReference>
<feature type="signal peptide" evidence="5">
    <location>
        <begin position="1"/>
        <end position="28"/>
    </location>
</feature>
<proteinExistence type="predicted"/>
<dbReference type="RefSeq" id="WP_092862874.1">
    <property type="nucleotide sequence ID" value="NZ_FPCH01000001.1"/>
</dbReference>
<evidence type="ECO:0000313" key="7">
    <source>
        <dbReference type="Proteomes" id="UP000199423"/>
    </source>
</evidence>
<dbReference type="GO" id="GO:0019808">
    <property type="term" value="F:polyamine binding"/>
    <property type="evidence" value="ECO:0007669"/>
    <property type="project" value="InterPro"/>
</dbReference>
<dbReference type="STRING" id="51670.SAMN04488557_0153"/>
<dbReference type="PRINTS" id="PR00909">
    <property type="entry name" value="SPERMDNBNDNG"/>
</dbReference>
<sequence length="355" mass="39052">MDCVTRKLHRLITAAVLGSFGFSSAATAGGQLTLLCWEGYADKSFVEPFEAETGCKVNAVYVGTNDEIVSKIMSGGGTADLISPSNDTTMRLVNADAVSPIDESKVPNMADFIPEFKRPAWDVKDGKLWGVPYGWGVIRIIADASVVDPNTDSLGFLWDSKYAGKLSMWDDIETVYTASRYLGFKNTYDLSDEQLEQVKAKLIAMKPNIRKYWFTTGEMGTLIASGEAIGGNSWESTIVQLRADGKKVADLKPKEGRGGWSDSWMIVKGSESNPCVYPWLNYVSSAKAQALAHKVTGFGYPNVKMADELDENTKAAYTELGMTDPATLTNVDWWQPVKRRAKYLEIWNQVKAASN</sequence>
<keyword evidence="7" id="KW-1185">Reference proteome</keyword>
<keyword evidence="4" id="KW-0574">Periplasm</keyword>
<dbReference type="InterPro" id="IPR001188">
    <property type="entry name" value="Sperm_putr-bd"/>
</dbReference>
<evidence type="ECO:0000256" key="4">
    <source>
        <dbReference type="ARBA" id="ARBA00022764"/>
    </source>
</evidence>
<dbReference type="PANTHER" id="PTHR30222:SF17">
    <property type="entry name" value="SPERMIDINE_PUTRESCINE-BINDING PERIPLASMIC PROTEIN"/>
    <property type="match status" value="1"/>
</dbReference>
<protein>
    <submittedName>
        <fullName evidence="6">Spermidine/putrescine transport system substrate-binding protein</fullName>
    </submittedName>
</protein>
<evidence type="ECO:0000256" key="1">
    <source>
        <dbReference type="ARBA" id="ARBA00004418"/>
    </source>
</evidence>
<reference evidence="7" key="1">
    <citation type="submission" date="2016-10" db="EMBL/GenBank/DDBJ databases">
        <authorList>
            <person name="Varghese N."/>
            <person name="Submissions S."/>
        </authorList>
    </citation>
    <scope>NUCLEOTIDE SEQUENCE [LARGE SCALE GENOMIC DNA]</scope>
    <source>
        <strain evidence="7">DSM 1565</strain>
    </source>
</reference>
<keyword evidence="3 5" id="KW-0732">Signal</keyword>
<dbReference type="InterPro" id="IPR006059">
    <property type="entry name" value="SBP"/>
</dbReference>
<evidence type="ECO:0000256" key="3">
    <source>
        <dbReference type="ARBA" id="ARBA00022729"/>
    </source>
</evidence>
<dbReference type="Gene3D" id="3.40.190.10">
    <property type="entry name" value="Periplasmic binding protein-like II"/>
    <property type="match status" value="2"/>
</dbReference>
<dbReference type="CDD" id="cd13588">
    <property type="entry name" value="PBP2_polyamine_1"/>
    <property type="match status" value="1"/>
</dbReference>
<accession>A0A1I7MTT8</accession>
<comment type="subcellular location">
    <subcellularLocation>
        <location evidence="1">Periplasm</location>
    </subcellularLocation>
</comment>